<dbReference type="AlphaFoldDB" id="E1YG24"/>
<evidence type="ECO:0000313" key="1">
    <source>
        <dbReference type="EMBL" id="CBX29518.1"/>
    </source>
</evidence>
<dbReference type="EMBL" id="FR695872">
    <property type="protein sequence ID" value="CBX29518.1"/>
    <property type="molecule type" value="Genomic_DNA"/>
</dbReference>
<organism evidence="1">
    <name type="scientific">uncultured Desulfobacterium sp</name>
    <dbReference type="NCBI Taxonomy" id="201089"/>
    <lineage>
        <taxon>Bacteria</taxon>
        <taxon>Pseudomonadati</taxon>
        <taxon>Thermodesulfobacteriota</taxon>
        <taxon>Desulfobacteria</taxon>
        <taxon>Desulfobacterales</taxon>
        <taxon>Desulfobacteriaceae</taxon>
        <taxon>Desulfobacterium</taxon>
        <taxon>environmental samples</taxon>
    </lineage>
</organism>
<accession>E1YG24</accession>
<name>E1YG24_9BACT</name>
<reference evidence="1" key="1">
    <citation type="journal article" date="2011" name="Environ. Microbiol.">
        <title>Genomic insights into the metabolic potential of the polycyclic aromatic hydrocarbon degrading sulfate-reducing Deltaproteobacterium N47.</title>
        <authorList>
            <person name="Bergmann F."/>
            <person name="Selesi D."/>
            <person name="Weinmaier T."/>
            <person name="Tischler P."/>
            <person name="Rattei T."/>
            <person name="Meckenstock R.U."/>
        </authorList>
    </citation>
    <scope>NUCLEOTIDE SEQUENCE</scope>
</reference>
<protein>
    <submittedName>
        <fullName evidence="1">Uncharacterized protein</fullName>
    </submittedName>
</protein>
<sequence>MLFPLIFHIKDRNKKSVCGAAGMTGMTDLEALQLALRIQQSWS</sequence>
<proteinExistence type="predicted"/>
<gene>
    <name evidence="1" type="ORF">N47_J04990</name>
</gene>